<dbReference type="InterPro" id="IPR022896">
    <property type="entry name" value="TrioseP_Isoase_bac/euk"/>
</dbReference>
<evidence type="ECO:0000313" key="11">
    <source>
        <dbReference type="EMBL" id="EFI84869.1"/>
    </source>
</evidence>
<dbReference type="GO" id="GO:0004807">
    <property type="term" value="F:triose-phosphate isomerase activity"/>
    <property type="evidence" value="ECO:0007669"/>
    <property type="project" value="UniProtKB-UniRule"/>
</dbReference>
<dbReference type="PANTHER" id="PTHR21139:SF42">
    <property type="entry name" value="TRIOSEPHOSPHATE ISOMERASE"/>
    <property type="match status" value="1"/>
</dbReference>
<accession>D7UWG8</accession>
<evidence type="ECO:0000256" key="4">
    <source>
        <dbReference type="ARBA" id="ARBA00019397"/>
    </source>
</evidence>
<feature type="binding site" evidence="9">
    <location>
        <begin position="13"/>
        <end position="15"/>
    </location>
    <ligand>
        <name>substrate</name>
    </ligand>
</feature>
<dbReference type="Pfam" id="PF00121">
    <property type="entry name" value="TIM"/>
    <property type="match status" value="1"/>
</dbReference>
<keyword evidence="6 9" id="KW-0963">Cytoplasm</keyword>
<dbReference type="EMBL" id="ACCR02000003">
    <property type="protein sequence ID" value="EFI84869.1"/>
    <property type="molecule type" value="Genomic_DNA"/>
</dbReference>
<comment type="function">
    <text evidence="9">Involved in the gluconeogenesis. Catalyzes stereospecifically the conversion of dihydroxyacetone phosphate (DHAP) to D-glyceraldehyde-3-phosphate (G3P).</text>
</comment>
<sequence>MFIQMRKPIIAGNWKMNKTAAKAAEFVEEVKANVPSKDAVDSIVAAPAIFLQELVRLTEGSNLHISAQNSYFEDEGAFTGEISPFALADMGVSYVVIGHSERREYFHETDEDVNKKAHAIFKHGMTPIICCGETLEQREAGKTNEWVSGQVKNALAGLTEEQVAKSIIAYEPIWAIGTGKSSTSKDANDTCAVIRKTVAEAVSEKAADAVRIQYGGSVKPENIADYLAESDIDGALVGGASLEPKSFLSLLEAVK</sequence>
<comment type="pathway">
    <text evidence="1 9 10">Carbohydrate degradation; glycolysis; D-glyceraldehyde 3-phosphate from glycerone phosphate: step 1/1.</text>
</comment>
<comment type="subunit">
    <text evidence="9 10">Homodimer.</text>
</comment>
<keyword evidence="5 9" id="KW-0312">Gluconeogenesis</keyword>
<dbReference type="STRING" id="525367.HMPREF0556_11422"/>
<dbReference type="InterPro" id="IPR020861">
    <property type="entry name" value="Triosephosphate_isomerase_AS"/>
</dbReference>
<dbReference type="InterPro" id="IPR035990">
    <property type="entry name" value="TIM_sf"/>
</dbReference>
<dbReference type="PROSITE" id="PS00171">
    <property type="entry name" value="TIM_1"/>
    <property type="match status" value="1"/>
</dbReference>
<dbReference type="Gene3D" id="3.20.20.70">
    <property type="entry name" value="Aldolase class I"/>
    <property type="match status" value="1"/>
</dbReference>
<dbReference type="GO" id="GO:0019563">
    <property type="term" value="P:glycerol catabolic process"/>
    <property type="evidence" value="ECO:0007669"/>
    <property type="project" value="TreeGrafter"/>
</dbReference>
<evidence type="ECO:0000313" key="12">
    <source>
        <dbReference type="Proteomes" id="UP000010119"/>
    </source>
</evidence>
<dbReference type="CDD" id="cd00311">
    <property type="entry name" value="TIM"/>
    <property type="match status" value="1"/>
</dbReference>
<evidence type="ECO:0000256" key="8">
    <source>
        <dbReference type="ARBA" id="ARBA00023235"/>
    </source>
</evidence>
<gene>
    <name evidence="9 11" type="primary">tpiA</name>
    <name evidence="11" type="ORF">HMPREF0556_11422</name>
</gene>
<dbReference type="PANTHER" id="PTHR21139">
    <property type="entry name" value="TRIOSEPHOSPHATE ISOMERASE"/>
    <property type="match status" value="1"/>
</dbReference>
<evidence type="ECO:0000256" key="5">
    <source>
        <dbReference type="ARBA" id="ARBA00022432"/>
    </source>
</evidence>
<dbReference type="InterPro" id="IPR000652">
    <property type="entry name" value="Triosephosphate_isomerase"/>
</dbReference>
<feature type="active site" description="Proton acceptor" evidence="9">
    <location>
        <position position="171"/>
    </location>
</feature>
<organism evidence="11 12">
    <name type="scientific">Listeria grayi DSM 20601</name>
    <dbReference type="NCBI Taxonomy" id="525367"/>
    <lineage>
        <taxon>Bacteria</taxon>
        <taxon>Bacillati</taxon>
        <taxon>Bacillota</taxon>
        <taxon>Bacilli</taxon>
        <taxon>Bacillales</taxon>
        <taxon>Listeriaceae</taxon>
        <taxon>Listeria</taxon>
    </lineage>
</organism>
<dbReference type="SUPFAM" id="SSF51351">
    <property type="entry name" value="Triosephosphate isomerase (TIM)"/>
    <property type="match status" value="1"/>
</dbReference>
<feature type="active site" description="Electrophile" evidence="9">
    <location>
        <position position="99"/>
    </location>
</feature>
<dbReference type="PROSITE" id="PS51440">
    <property type="entry name" value="TIM_2"/>
    <property type="match status" value="1"/>
</dbReference>
<dbReference type="GO" id="GO:0006094">
    <property type="term" value="P:gluconeogenesis"/>
    <property type="evidence" value="ECO:0007669"/>
    <property type="project" value="UniProtKB-UniRule"/>
</dbReference>
<dbReference type="FunFam" id="3.20.20.70:FF:000016">
    <property type="entry name" value="Triosephosphate isomerase"/>
    <property type="match status" value="1"/>
</dbReference>
<feature type="binding site" evidence="9">
    <location>
        <begin position="238"/>
        <end position="239"/>
    </location>
    <ligand>
        <name>substrate</name>
    </ligand>
</feature>
<comment type="similarity">
    <text evidence="2 9 10">Belongs to the triosephosphate isomerase family.</text>
</comment>
<dbReference type="GO" id="GO:0006096">
    <property type="term" value="P:glycolytic process"/>
    <property type="evidence" value="ECO:0007669"/>
    <property type="project" value="UniProtKB-UniRule"/>
</dbReference>
<keyword evidence="8 9" id="KW-0413">Isomerase</keyword>
<evidence type="ECO:0000256" key="1">
    <source>
        <dbReference type="ARBA" id="ARBA00004680"/>
    </source>
</evidence>
<dbReference type="UniPathway" id="UPA00138"/>
<reference evidence="11" key="1">
    <citation type="submission" date="2010-06" db="EMBL/GenBank/DDBJ databases">
        <authorList>
            <person name="Muzny D."/>
            <person name="Qin X."/>
            <person name="Buhay C."/>
            <person name="Dugan-Rocha S."/>
            <person name="Ding Y."/>
            <person name="Chen G."/>
            <person name="Hawes A."/>
            <person name="Holder M."/>
            <person name="Jhangiani S."/>
            <person name="Johnson A."/>
            <person name="Khan Z."/>
            <person name="Li Z."/>
            <person name="Liu W."/>
            <person name="Liu X."/>
            <person name="Perez L."/>
            <person name="Shen H."/>
            <person name="Wang Q."/>
            <person name="Watt J."/>
            <person name="Xi L."/>
            <person name="Xin Y."/>
            <person name="Zhou J."/>
            <person name="Deng J."/>
            <person name="Jiang H."/>
            <person name="Liu Y."/>
            <person name="Qu J."/>
            <person name="Song X.-Z."/>
            <person name="Zhang L."/>
            <person name="Villasana D."/>
            <person name="Johnson A."/>
            <person name="Liu J."/>
            <person name="Liyanage D."/>
            <person name="Lorensuhewa L."/>
            <person name="Robinson T."/>
            <person name="Song A."/>
            <person name="Song B.-B."/>
            <person name="Dinh H."/>
            <person name="Thornton R."/>
            <person name="Coyle M."/>
            <person name="Francisco L."/>
            <person name="Jackson L."/>
            <person name="Javaid M."/>
            <person name="Korchina V."/>
            <person name="Kovar C."/>
            <person name="Mata R."/>
            <person name="Mathew T."/>
            <person name="Ngo R."/>
            <person name="Nguyen L."/>
            <person name="Nguyen N."/>
            <person name="Okwuonu G."/>
            <person name="Ongeri F."/>
            <person name="Pham C."/>
            <person name="Simmons D."/>
            <person name="Wilczek-Boney K."/>
            <person name="Hale W."/>
            <person name="Jakkamsetti A."/>
            <person name="Pham P."/>
            <person name="Ruth R."/>
            <person name="San Lucas F."/>
            <person name="Warren J."/>
            <person name="Zhang J."/>
            <person name="Zhao Z."/>
            <person name="Zhou C."/>
            <person name="Zhu D."/>
            <person name="Lee S."/>
            <person name="Bess C."/>
            <person name="Blankenburg K."/>
            <person name="Forbes L."/>
            <person name="Fu Q."/>
            <person name="Gubbala S."/>
            <person name="Hirani K."/>
            <person name="Jayaseelan J.C."/>
            <person name="Lara F."/>
            <person name="Munidasa M."/>
            <person name="Palculict T."/>
            <person name="Patil S."/>
            <person name="Pu L.-L."/>
            <person name="Saada N."/>
            <person name="Tang L."/>
            <person name="Weissenberger G."/>
            <person name="Zhu Y."/>
            <person name="Hemphill L."/>
            <person name="Shang Y."/>
            <person name="Youmans B."/>
            <person name="Ayvaz T."/>
            <person name="Ross M."/>
            <person name="Santibanez J."/>
            <person name="Aqrawi P."/>
            <person name="Gross S."/>
            <person name="Joshi V."/>
            <person name="Fowler G."/>
            <person name="Nazareth L."/>
            <person name="Reid J."/>
            <person name="Worley K."/>
            <person name="Petrosino J."/>
            <person name="Highlander S."/>
            <person name="Gibbs R."/>
        </authorList>
    </citation>
    <scope>NUCLEOTIDE SEQUENCE [LARGE SCALE GENOMIC DNA]</scope>
    <source>
        <strain evidence="11">DSM 20601</strain>
    </source>
</reference>
<dbReference type="HAMAP" id="MF_00147_B">
    <property type="entry name" value="TIM_B"/>
    <property type="match status" value="1"/>
</dbReference>
<dbReference type="NCBIfam" id="TIGR00419">
    <property type="entry name" value="tim"/>
    <property type="match status" value="1"/>
</dbReference>
<feature type="binding site" evidence="9">
    <location>
        <position position="217"/>
    </location>
    <ligand>
        <name>substrate</name>
    </ligand>
</feature>
<evidence type="ECO:0000256" key="6">
    <source>
        <dbReference type="ARBA" id="ARBA00022490"/>
    </source>
</evidence>
<keyword evidence="12" id="KW-1185">Reference proteome</keyword>
<comment type="catalytic activity">
    <reaction evidence="9 10">
        <text>D-glyceraldehyde 3-phosphate = dihydroxyacetone phosphate</text>
        <dbReference type="Rhea" id="RHEA:18585"/>
        <dbReference type="ChEBI" id="CHEBI:57642"/>
        <dbReference type="ChEBI" id="CHEBI:59776"/>
        <dbReference type="EC" id="5.3.1.1"/>
    </reaction>
</comment>
<dbReference type="GO" id="GO:0005829">
    <property type="term" value="C:cytosol"/>
    <property type="evidence" value="ECO:0007669"/>
    <property type="project" value="TreeGrafter"/>
</dbReference>
<evidence type="ECO:0000256" key="7">
    <source>
        <dbReference type="ARBA" id="ARBA00023152"/>
    </source>
</evidence>
<evidence type="ECO:0000256" key="10">
    <source>
        <dbReference type="RuleBase" id="RU363013"/>
    </source>
</evidence>
<evidence type="ECO:0000256" key="9">
    <source>
        <dbReference type="HAMAP-Rule" id="MF_00147"/>
    </source>
</evidence>
<evidence type="ECO:0000256" key="3">
    <source>
        <dbReference type="ARBA" id="ARBA00011940"/>
    </source>
</evidence>
<comment type="pathway">
    <text evidence="9 10">Carbohydrate biosynthesis; gluconeogenesis.</text>
</comment>
<dbReference type="UniPathway" id="UPA00109">
    <property type="reaction ID" value="UER00189"/>
</dbReference>
<comment type="subcellular location">
    <subcellularLocation>
        <location evidence="9 10">Cytoplasm</location>
    </subcellularLocation>
</comment>
<feature type="binding site" evidence="9">
    <location>
        <position position="177"/>
    </location>
    <ligand>
        <name>substrate</name>
    </ligand>
</feature>
<dbReference type="HOGENOM" id="CLU_024251_2_3_9"/>
<dbReference type="eggNOG" id="COG0149">
    <property type="taxonomic scope" value="Bacteria"/>
</dbReference>
<dbReference type="GO" id="GO:0046166">
    <property type="term" value="P:glyceraldehyde-3-phosphate biosynthetic process"/>
    <property type="evidence" value="ECO:0007669"/>
    <property type="project" value="TreeGrafter"/>
</dbReference>
<dbReference type="Proteomes" id="UP000010119">
    <property type="component" value="Unassembled WGS sequence"/>
</dbReference>
<comment type="caution">
    <text evidence="11">The sequence shown here is derived from an EMBL/GenBank/DDBJ whole genome shotgun (WGS) entry which is preliminary data.</text>
</comment>
<evidence type="ECO:0000256" key="2">
    <source>
        <dbReference type="ARBA" id="ARBA00007422"/>
    </source>
</evidence>
<name>D7UWG8_LISGR</name>
<dbReference type="EC" id="5.3.1.1" evidence="3 9"/>
<proteinExistence type="inferred from homology"/>
<keyword evidence="7 9" id="KW-0324">Glycolysis</keyword>
<dbReference type="AlphaFoldDB" id="D7UWG8"/>
<dbReference type="InterPro" id="IPR013785">
    <property type="entry name" value="Aldolase_TIM"/>
</dbReference>
<protein>
    <recommendedName>
        <fullName evidence="4 9">Triosephosphate isomerase</fullName>
        <shortName evidence="9">TIM</shortName>
        <shortName evidence="9">TPI</shortName>
        <ecNumber evidence="3 9">5.3.1.1</ecNumber>
    </recommendedName>
    <alternativeName>
        <fullName evidence="9">Triose-phosphate isomerase</fullName>
    </alternativeName>
</protein>